<proteinExistence type="predicted"/>
<feature type="non-terminal residue" evidence="1">
    <location>
        <position position="113"/>
    </location>
</feature>
<dbReference type="OrthoDB" id="2440741at2759"/>
<evidence type="ECO:0000313" key="1">
    <source>
        <dbReference type="EMBL" id="CAG8827206.1"/>
    </source>
</evidence>
<gene>
    <name evidence="1" type="ORF">DERYTH_LOCUS28242</name>
</gene>
<evidence type="ECO:0000313" key="2">
    <source>
        <dbReference type="Proteomes" id="UP000789405"/>
    </source>
</evidence>
<protein>
    <submittedName>
        <fullName evidence="1">12482_t:CDS:1</fullName>
    </submittedName>
</protein>
<reference evidence="1" key="1">
    <citation type="submission" date="2021-06" db="EMBL/GenBank/DDBJ databases">
        <authorList>
            <person name="Kallberg Y."/>
            <person name="Tangrot J."/>
            <person name="Rosling A."/>
        </authorList>
    </citation>
    <scope>NUCLEOTIDE SEQUENCE</scope>
    <source>
        <strain evidence="1">MA453B</strain>
    </source>
</reference>
<keyword evidence="2" id="KW-1185">Reference proteome</keyword>
<organism evidence="1 2">
    <name type="scientific">Dentiscutata erythropus</name>
    <dbReference type="NCBI Taxonomy" id="1348616"/>
    <lineage>
        <taxon>Eukaryota</taxon>
        <taxon>Fungi</taxon>
        <taxon>Fungi incertae sedis</taxon>
        <taxon>Mucoromycota</taxon>
        <taxon>Glomeromycotina</taxon>
        <taxon>Glomeromycetes</taxon>
        <taxon>Diversisporales</taxon>
        <taxon>Gigasporaceae</taxon>
        <taxon>Dentiscutata</taxon>
    </lineage>
</organism>
<comment type="caution">
    <text evidence="1">The sequence shown here is derived from an EMBL/GenBank/DDBJ whole genome shotgun (WGS) entry which is preliminary data.</text>
</comment>
<dbReference type="Proteomes" id="UP000789405">
    <property type="component" value="Unassembled WGS sequence"/>
</dbReference>
<name>A0A9N9KFV5_9GLOM</name>
<accession>A0A9N9KFV5</accession>
<dbReference type="EMBL" id="CAJVPY010069300">
    <property type="protein sequence ID" value="CAG8827206.1"/>
    <property type="molecule type" value="Genomic_DNA"/>
</dbReference>
<sequence length="113" mass="13566">LGLFKYILEYTKDLLNDQCKRQVMQNFEQRLMLIPRHQGLKILKNISEITRMTADEFRNLIKVIIFALDNLYKDYRKPGISNKWLCSVYHQFLLMYIASRKESFTDNSLTKLQ</sequence>
<dbReference type="AlphaFoldDB" id="A0A9N9KFV5"/>
<feature type="non-terminal residue" evidence="1">
    <location>
        <position position="1"/>
    </location>
</feature>